<dbReference type="Proteomes" id="UP000708347">
    <property type="component" value="Unassembled WGS sequence"/>
</dbReference>
<keyword evidence="2" id="KW-1185">Reference proteome</keyword>
<dbReference type="EMBL" id="VBSB01000003">
    <property type="protein sequence ID" value="NTY58730.1"/>
    <property type="molecule type" value="Genomic_DNA"/>
</dbReference>
<accession>A0ABX2JTC1</accession>
<organism evidence="1 2">
    <name type="scientific">Mycolicibacterium sphagni</name>
    <dbReference type="NCBI Taxonomy" id="1786"/>
    <lineage>
        <taxon>Bacteria</taxon>
        <taxon>Bacillati</taxon>
        <taxon>Actinomycetota</taxon>
        <taxon>Actinomycetes</taxon>
        <taxon>Mycobacteriales</taxon>
        <taxon>Mycobacteriaceae</taxon>
        <taxon>Mycolicibacterium</taxon>
    </lineage>
</organism>
<protein>
    <submittedName>
        <fullName evidence="1">Uncharacterized protein</fullName>
    </submittedName>
</protein>
<sequence>MSWSVQRGSGRLLVISNETGQTVTHVEMRLRGKAIGGMFGRRDWSVKQDEMADGDAVQAPFVAAMGARTDPPRIEITWTSPDGRQHHDVLDDLPL</sequence>
<evidence type="ECO:0000313" key="1">
    <source>
        <dbReference type="EMBL" id="NTY58730.1"/>
    </source>
</evidence>
<proteinExistence type="predicted"/>
<evidence type="ECO:0000313" key="2">
    <source>
        <dbReference type="Proteomes" id="UP000708347"/>
    </source>
</evidence>
<gene>
    <name evidence="1" type="ORF">FEG63_04070</name>
</gene>
<dbReference type="RefSeq" id="WP_174396673.1">
    <property type="nucleotide sequence ID" value="NZ_VBSB01000003.1"/>
</dbReference>
<name>A0ABX2JTC1_9MYCO</name>
<reference evidence="1 2" key="1">
    <citation type="submission" date="2019-05" db="EMBL/GenBank/DDBJ databases">
        <title>Mycolicibacterium sphagni ENV482 genome assembly.</title>
        <authorList>
            <person name="Chen W."/>
            <person name="Faulkner N.W."/>
            <person name="Hyman M.R."/>
        </authorList>
    </citation>
    <scope>NUCLEOTIDE SEQUENCE [LARGE SCALE GENOMIC DNA]</scope>
    <source>
        <strain evidence="1 2">ENV482</strain>
    </source>
</reference>
<comment type="caution">
    <text evidence="1">The sequence shown here is derived from an EMBL/GenBank/DDBJ whole genome shotgun (WGS) entry which is preliminary data.</text>
</comment>